<dbReference type="AlphaFoldDB" id="A0A1Y1CQ38"/>
<feature type="domain" description="BLUF" evidence="1">
    <location>
        <begin position="4"/>
        <end position="95"/>
    </location>
</feature>
<organism evidence="2 3">
    <name type="scientific">Labilibaculum antarcticum</name>
    <dbReference type="NCBI Taxonomy" id="1717717"/>
    <lineage>
        <taxon>Bacteria</taxon>
        <taxon>Pseudomonadati</taxon>
        <taxon>Bacteroidota</taxon>
        <taxon>Bacteroidia</taxon>
        <taxon>Marinilabiliales</taxon>
        <taxon>Marinifilaceae</taxon>
        <taxon>Labilibaculum</taxon>
    </lineage>
</organism>
<dbReference type="KEGG" id="mbas:ALGA_4246"/>
<dbReference type="Proteomes" id="UP000218267">
    <property type="component" value="Chromosome"/>
</dbReference>
<dbReference type="SUPFAM" id="SSF54975">
    <property type="entry name" value="Acylphosphatase/BLUF domain-like"/>
    <property type="match status" value="1"/>
</dbReference>
<protein>
    <recommendedName>
        <fullName evidence="1">BLUF domain-containing protein</fullName>
    </recommendedName>
</protein>
<dbReference type="InterPro" id="IPR007024">
    <property type="entry name" value="BLUF_domain"/>
</dbReference>
<keyword evidence="3" id="KW-1185">Reference proteome</keyword>
<name>A0A1Y1CQ38_9BACT</name>
<dbReference type="InterPro" id="IPR036046">
    <property type="entry name" value="Acylphosphatase-like_dom_sf"/>
</dbReference>
<gene>
    <name evidence="2" type="ORF">ALGA_4246</name>
</gene>
<reference evidence="2 3" key="1">
    <citation type="journal article" date="2018" name="Mar. Genomics">
        <title>Complete genome sequence of Marinifilaceae bacterium strain SPP2, isolated from the Antarctic marine sediment.</title>
        <authorList>
            <person name="Watanabe M."/>
            <person name="Kojima H."/>
            <person name="Fukui M."/>
        </authorList>
    </citation>
    <scope>NUCLEOTIDE SEQUENCE [LARGE SCALE GENOMIC DNA]</scope>
    <source>
        <strain evidence="2 3">SPP2</strain>
    </source>
</reference>
<dbReference type="SMART" id="SM01034">
    <property type="entry name" value="BLUF"/>
    <property type="match status" value="1"/>
</dbReference>
<sequence length="141" mass="16699">MADLIHIVYLSYSSKELSERELNDLLATIRRKNEIQNITGLLLYNDEAFIQVIEGDRENIHRVFDLISKDSRHTNVLKILEEPITKRAFPDWSMGFRKVTKEQNMQLPGFSDFMQNKHSEIDYEECAEAVRHLLYSFRKHI</sequence>
<evidence type="ECO:0000259" key="1">
    <source>
        <dbReference type="PROSITE" id="PS50925"/>
    </source>
</evidence>
<dbReference type="GO" id="GO:0009882">
    <property type="term" value="F:blue light photoreceptor activity"/>
    <property type="evidence" value="ECO:0007669"/>
    <property type="project" value="InterPro"/>
</dbReference>
<dbReference type="GO" id="GO:0071949">
    <property type="term" value="F:FAD binding"/>
    <property type="evidence" value="ECO:0007669"/>
    <property type="project" value="InterPro"/>
</dbReference>
<evidence type="ECO:0000313" key="2">
    <source>
        <dbReference type="EMBL" id="BAX82537.1"/>
    </source>
</evidence>
<proteinExistence type="predicted"/>
<reference evidence="3" key="2">
    <citation type="journal article" date="2020" name="Antonie Van Leeuwenhoek">
        <title>Labilibaculum antarcticum sp. nov., a novel facultative anaerobic, psychrotorelant bacterium isolated from marine sediment of Antarctica.</title>
        <authorList>
            <person name="Watanabe M."/>
            <person name="Kojima H."/>
            <person name="Fukui M."/>
        </authorList>
    </citation>
    <scope>NUCLEOTIDE SEQUENCE [LARGE SCALE GENOMIC DNA]</scope>
    <source>
        <strain evidence="3">SPP2</strain>
    </source>
</reference>
<dbReference type="Gene3D" id="3.30.70.100">
    <property type="match status" value="1"/>
</dbReference>
<dbReference type="PROSITE" id="PS50925">
    <property type="entry name" value="BLUF"/>
    <property type="match status" value="1"/>
</dbReference>
<dbReference type="EMBL" id="AP018042">
    <property type="protein sequence ID" value="BAX82537.1"/>
    <property type="molecule type" value="Genomic_DNA"/>
</dbReference>
<accession>A0A1Y1CQ38</accession>
<dbReference type="RefSeq" id="WP_162845514.1">
    <property type="nucleotide sequence ID" value="NZ_AP018042.1"/>
</dbReference>
<evidence type="ECO:0000313" key="3">
    <source>
        <dbReference type="Proteomes" id="UP000218267"/>
    </source>
</evidence>
<dbReference type="Pfam" id="PF04940">
    <property type="entry name" value="BLUF"/>
    <property type="match status" value="1"/>
</dbReference>